<feature type="binding site" evidence="11">
    <location>
        <position position="76"/>
    </location>
    <ligand>
        <name>[4Fe-4S] cluster</name>
        <dbReference type="ChEBI" id="CHEBI:49883"/>
    </ligand>
</feature>
<dbReference type="GO" id="GO:0035731">
    <property type="term" value="F:dinitrosyl-iron complex binding"/>
    <property type="evidence" value="ECO:0007669"/>
    <property type="project" value="UniProtKB-UniRule"/>
</dbReference>
<dbReference type="GO" id="GO:0047134">
    <property type="term" value="F:protein-disulfide reductase [NAD(P)H] activity"/>
    <property type="evidence" value="ECO:0007669"/>
    <property type="project" value="TreeGrafter"/>
</dbReference>
<evidence type="ECO:0000256" key="1">
    <source>
        <dbReference type="ARBA" id="ARBA00004496"/>
    </source>
</evidence>
<evidence type="ECO:0000256" key="3">
    <source>
        <dbReference type="ARBA" id="ARBA00022485"/>
    </source>
</evidence>
<dbReference type="GO" id="GO:0003677">
    <property type="term" value="F:DNA binding"/>
    <property type="evidence" value="ECO:0007669"/>
    <property type="project" value="UniProtKB-UniRule"/>
</dbReference>
<name>A0A6P2BQ72_9ACTN</name>
<dbReference type="GO" id="GO:0045892">
    <property type="term" value="P:negative regulation of DNA-templated transcription"/>
    <property type="evidence" value="ECO:0007669"/>
    <property type="project" value="TreeGrafter"/>
</dbReference>
<keyword evidence="9 11" id="KW-1015">Disulfide bond</keyword>
<keyword evidence="5 11" id="KW-0408">Iron</keyword>
<dbReference type="GO" id="GO:0005737">
    <property type="term" value="C:cytoplasm"/>
    <property type="evidence" value="ECO:0007669"/>
    <property type="project" value="UniProtKB-SubCell"/>
</dbReference>
<keyword evidence="6 11" id="KW-0411">Iron-sulfur</keyword>
<evidence type="ECO:0000256" key="10">
    <source>
        <dbReference type="ARBA" id="ARBA00023163"/>
    </source>
</evidence>
<comment type="PTM">
    <text evidence="11">The Fe-S cluster can be nitrosylated by nitric oxide (NO).</text>
</comment>
<evidence type="ECO:0000313" key="13">
    <source>
        <dbReference type="EMBL" id="TVZ01249.1"/>
    </source>
</evidence>
<dbReference type="GO" id="GO:0046872">
    <property type="term" value="F:metal ion binding"/>
    <property type="evidence" value="ECO:0007669"/>
    <property type="project" value="UniProtKB-KW"/>
</dbReference>
<evidence type="ECO:0000256" key="6">
    <source>
        <dbReference type="ARBA" id="ARBA00023014"/>
    </source>
</evidence>
<comment type="caution">
    <text evidence="13">The sequence shown here is derived from an EMBL/GenBank/DDBJ whole genome shotgun (WGS) entry which is preliminary data.</text>
</comment>
<dbReference type="Pfam" id="PF02467">
    <property type="entry name" value="Whib"/>
    <property type="match status" value="1"/>
</dbReference>
<evidence type="ECO:0000256" key="5">
    <source>
        <dbReference type="ARBA" id="ARBA00023004"/>
    </source>
</evidence>
<evidence type="ECO:0000313" key="14">
    <source>
        <dbReference type="Proteomes" id="UP000460272"/>
    </source>
</evidence>
<comment type="cofactor">
    <cofactor evidence="11">
        <name>[4Fe-4S] cluster</name>
        <dbReference type="ChEBI" id="CHEBI:49883"/>
    </cofactor>
    <text evidence="11">Binds 1 [4Fe-4S] cluster per subunit. Following nitrosylation of the [4Fe-4S] cluster binds 1 [4Fe-8(NO)] cluster per subunit.</text>
</comment>
<dbReference type="HAMAP" id="MF_01479">
    <property type="entry name" value="WhiB"/>
    <property type="match status" value="1"/>
</dbReference>
<comment type="function">
    <text evidence="11">Acts as a transcriptional regulator. Probably redox-responsive. The apo- but not holo-form probably binds DNA.</text>
</comment>
<evidence type="ECO:0000256" key="2">
    <source>
        <dbReference type="ARBA" id="ARBA00006597"/>
    </source>
</evidence>
<evidence type="ECO:0000259" key="12">
    <source>
        <dbReference type="PROSITE" id="PS51674"/>
    </source>
</evidence>
<gene>
    <name evidence="11" type="primary">whiB</name>
    <name evidence="13" type="ORF">EAS64_33765</name>
</gene>
<keyword evidence="10 11" id="KW-0804">Transcription</keyword>
<dbReference type="RefSeq" id="WP_145859657.1">
    <property type="nucleotide sequence ID" value="NZ_RPFW01000007.1"/>
</dbReference>
<evidence type="ECO:0000256" key="8">
    <source>
        <dbReference type="ARBA" id="ARBA00023125"/>
    </source>
</evidence>
<feature type="binding site" evidence="11">
    <location>
        <position position="70"/>
    </location>
    <ligand>
        <name>[4Fe-4S] cluster</name>
        <dbReference type="ChEBI" id="CHEBI:49883"/>
    </ligand>
</feature>
<dbReference type="GO" id="GO:0045454">
    <property type="term" value="P:cell redox homeostasis"/>
    <property type="evidence" value="ECO:0007669"/>
    <property type="project" value="TreeGrafter"/>
</dbReference>
<comment type="PTM">
    <text evidence="11">Upon Fe-S cluster removal intramolecular disulfide bonds are formed.</text>
</comment>
<evidence type="ECO:0000256" key="7">
    <source>
        <dbReference type="ARBA" id="ARBA00023015"/>
    </source>
</evidence>
<dbReference type="InterPro" id="IPR034768">
    <property type="entry name" value="4FE4S_WBL"/>
</dbReference>
<keyword evidence="7 11" id="KW-0805">Transcription regulation</keyword>
<feature type="binding site" evidence="11">
    <location>
        <position position="67"/>
    </location>
    <ligand>
        <name>[4Fe-4S] cluster</name>
        <dbReference type="ChEBI" id="CHEBI:49883"/>
    </ligand>
</feature>
<keyword evidence="11" id="KW-0963">Cytoplasm</keyword>
<sequence length="118" mass="13227">MTNTNPIGPKITPVGDLTWQALARCAAPDTDKRFFYPPEEGDPDYSEDINQIARATLNRYGKAKWFCARCPVVSDCLKYALDTDDTFGVWGNTTPGERRTIKVRRTVAARKEREAVSA</sequence>
<dbReference type="GO" id="GO:0051539">
    <property type="term" value="F:4 iron, 4 sulfur cluster binding"/>
    <property type="evidence" value="ECO:0007669"/>
    <property type="project" value="UniProtKB-UniRule"/>
</dbReference>
<evidence type="ECO:0000256" key="11">
    <source>
        <dbReference type="HAMAP-Rule" id="MF_01479"/>
    </source>
</evidence>
<comment type="similarity">
    <text evidence="2 11">Belongs to the WhiB family.</text>
</comment>
<proteinExistence type="inferred from homology"/>
<feature type="domain" description="4Fe-4S Wbl-type" evidence="12">
    <location>
        <begin position="24"/>
        <end position="100"/>
    </location>
</feature>
<feature type="binding site" evidence="11">
    <location>
        <position position="25"/>
    </location>
    <ligand>
        <name>[4Fe-4S] cluster</name>
        <dbReference type="ChEBI" id="CHEBI:49883"/>
    </ligand>
</feature>
<dbReference type="Proteomes" id="UP000460272">
    <property type="component" value="Unassembled WGS sequence"/>
</dbReference>
<keyword evidence="14" id="KW-1185">Reference proteome</keyword>
<evidence type="ECO:0000256" key="9">
    <source>
        <dbReference type="ARBA" id="ARBA00023157"/>
    </source>
</evidence>
<evidence type="ECO:0000256" key="4">
    <source>
        <dbReference type="ARBA" id="ARBA00022723"/>
    </source>
</evidence>
<keyword evidence="8 11" id="KW-0238">DNA-binding</keyword>
<dbReference type="InterPro" id="IPR003482">
    <property type="entry name" value="Whib"/>
</dbReference>
<dbReference type="OrthoDB" id="4763193at2"/>
<dbReference type="PROSITE" id="PS51674">
    <property type="entry name" value="4FE4S_WBL"/>
    <property type="match status" value="1"/>
</dbReference>
<accession>A0A6P2BQ72</accession>
<reference evidence="13 14" key="1">
    <citation type="submission" date="2018-11" db="EMBL/GenBank/DDBJ databases">
        <title>Trebonia kvetii gen.nov., sp.nov., a novel acidophilic actinobacterium, and proposal of the new actinobacterial family Treboniaceae fam. nov.</title>
        <authorList>
            <person name="Rapoport D."/>
            <person name="Sagova-Mareckova M."/>
            <person name="Sedlacek I."/>
            <person name="Provaznik J."/>
            <person name="Kralova S."/>
            <person name="Pavlinic D."/>
            <person name="Benes V."/>
            <person name="Kopecky J."/>
        </authorList>
    </citation>
    <scope>NUCLEOTIDE SEQUENCE [LARGE SCALE GENOMIC DNA]</scope>
    <source>
        <strain evidence="13 14">15Tr583</strain>
    </source>
</reference>
<comment type="subcellular location">
    <subcellularLocation>
        <location evidence="1 11">Cytoplasm</location>
    </subcellularLocation>
</comment>
<dbReference type="AlphaFoldDB" id="A0A6P2BQ72"/>
<protein>
    <recommendedName>
        <fullName evidence="11">Transcriptional regulator WhiB</fullName>
    </recommendedName>
</protein>
<dbReference type="EMBL" id="RPFW01000007">
    <property type="protein sequence ID" value="TVZ01249.1"/>
    <property type="molecule type" value="Genomic_DNA"/>
</dbReference>
<keyword evidence="3 11" id="KW-0004">4Fe-4S</keyword>
<dbReference type="PANTHER" id="PTHR38839">
    <property type="entry name" value="TRANSCRIPTIONAL REGULATOR WHID-RELATED"/>
    <property type="match status" value="1"/>
</dbReference>
<keyword evidence="4 11" id="KW-0479">Metal-binding</keyword>
<organism evidence="13 14">
    <name type="scientific">Trebonia kvetii</name>
    <dbReference type="NCBI Taxonomy" id="2480626"/>
    <lineage>
        <taxon>Bacteria</taxon>
        <taxon>Bacillati</taxon>
        <taxon>Actinomycetota</taxon>
        <taxon>Actinomycetes</taxon>
        <taxon>Streptosporangiales</taxon>
        <taxon>Treboniaceae</taxon>
        <taxon>Trebonia</taxon>
    </lineage>
</organism>